<evidence type="ECO:0000259" key="5">
    <source>
        <dbReference type="PROSITE" id="PS50893"/>
    </source>
</evidence>
<dbReference type="AlphaFoldDB" id="A0A543B9P9"/>
<dbReference type="SUPFAM" id="SSF52540">
    <property type="entry name" value="P-loop containing nucleoside triphosphate hydrolases"/>
    <property type="match status" value="2"/>
</dbReference>
<name>A0A543B9P9_9MICO</name>
<dbReference type="PANTHER" id="PTHR43790">
    <property type="entry name" value="CARBOHYDRATE TRANSPORT ATP-BINDING PROTEIN MG119-RELATED"/>
    <property type="match status" value="1"/>
</dbReference>
<dbReference type="SMART" id="SM00382">
    <property type="entry name" value="AAA"/>
    <property type="match status" value="2"/>
</dbReference>
<dbReference type="InterPro" id="IPR017871">
    <property type="entry name" value="ABC_transporter-like_CS"/>
</dbReference>
<dbReference type="InterPro" id="IPR003439">
    <property type="entry name" value="ABC_transporter-like_ATP-bd"/>
</dbReference>
<feature type="domain" description="ABC transporter" evidence="5">
    <location>
        <begin position="10"/>
        <end position="242"/>
    </location>
</feature>
<sequence>MSSPTEPSVISLHEITKAFPGVVANDRISLDIVSGQVHCLLGENGAGKSTLISILAGMQQPDSGTISIDGVLTPINSPRAAVDHGIGVVHQHSTLVPAFTVLENLMLGENGFLLDRKSALQRLEELSELLGVRIEPHALAADLGLGQQQQVEIAKAMWKGSRLLILDEPTSMLTPQAIEHLGESIERVKARGLAIVFITHKLREAYAMGDCVTVLRGGRNVGHISVEELAVHSEAQAQDAILHAMFGDDLAKVDDAAELAGATETTRETVRIDRSESPVRLSLTGVSSHGLGRDVEVEAATLQVHEGEILGIAGIDGHGQGALAEVIAGQRPASQGTVLFDGQDVTRLGVRGRQQLGLRYVTDDRLHEGTVGSMPVSLNLVIKRIGQRPFWKWGQIQDKVVDAEAERLIEEYGIRTPSPATRAGTLSGGNIQKILLARELTHGARLVIVNKPTYGLDLKTVRLVREILIDFAANGGSVLLLSTDLDELVELSHRIEVISRGRLVGSVINDGPGTAEKVGQHMTGAIEGVSA</sequence>
<comment type="caution">
    <text evidence="6">The sequence shown here is derived from an EMBL/GenBank/DDBJ whole genome shotgun (WGS) entry which is preliminary data.</text>
</comment>
<proteinExistence type="predicted"/>
<reference evidence="6 7" key="1">
    <citation type="submission" date="2019-06" db="EMBL/GenBank/DDBJ databases">
        <title>Sequencing the genomes of 1000 actinobacteria strains.</title>
        <authorList>
            <person name="Klenk H.-P."/>
        </authorList>
    </citation>
    <scope>NUCLEOTIDE SEQUENCE [LARGE SCALE GENOMIC DNA]</scope>
    <source>
        <strain evidence="6 7">DSM 20169</strain>
    </source>
</reference>
<evidence type="ECO:0000256" key="4">
    <source>
        <dbReference type="ARBA" id="ARBA00022840"/>
    </source>
</evidence>
<keyword evidence="1" id="KW-0813">Transport</keyword>
<evidence type="ECO:0000256" key="1">
    <source>
        <dbReference type="ARBA" id="ARBA00022448"/>
    </source>
</evidence>
<dbReference type="Gene3D" id="3.40.50.300">
    <property type="entry name" value="P-loop containing nucleotide triphosphate hydrolases"/>
    <property type="match status" value="2"/>
</dbReference>
<dbReference type="InterPro" id="IPR003593">
    <property type="entry name" value="AAA+_ATPase"/>
</dbReference>
<keyword evidence="3" id="KW-0547">Nucleotide-binding</keyword>
<dbReference type="EMBL" id="VFOX01000002">
    <property type="protein sequence ID" value="TQL81574.1"/>
    <property type="molecule type" value="Genomic_DNA"/>
</dbReference>
<dbReference type="InterPro" id="IPR027417">
    <property type="entry name" value="P-loop_NTPase"/>
</dbReference>
<accession>A0A543B9P9</accession>
<evidence type="ECO:0000256" key="3">
    <source>
        <dbReference type="ARBA" id="ARBA00022741"/>
    </source>
</evidence>
<protein>
    <submittedName>
        <fullName evidence="6">Nucleoside ABC transporter ATP-binding protein</fullName>
    </submittedName>
</protein>
<keyword evidence="2" id="KW-0677">Repeat</keyword>
<dbReference type="Proteomes" id="UP000317209">
    <property type="component" value="Unassembled WGS sequence"/>
</dbReference>
<feature type="domain" description="ABC transporter" evidence="5">
    <location>
        <begin position="281"/>
        <end position="525"/>
    </location>
</feature>
<evidence type="ECO:0000313" key="7">
    <source>
        <dbReference type="Proteomes" id="UP000317209"/>
    </source>
</evidence>
<dbReference type="InterPro" id="IPR050107">
    <property type="entry name" value="ABC_carbohydrate_import_ATPase"/>
</dbReference>
<dbReference type="PROSITE" id="PS50893">
    <property type="entry name" value="ABC_TRANSPORTER_2"/>
    <property type="match status" value="2"/>
</dbReference>
<keyword evidence="7" id="KW-1185">Reference proteome</keyword>
<dbReference type="RefSeq" id="WP_141873357.1">
    <property type="nucleotide sequence ID" value="NZ_VFOX01000002.1"/>
</dbReference>
<keyword evidence="4 6" id="KW-0067">ATP-binding</keyword>
<dbReference type="CDD" id="cd03215">
    <property type="entry name" value="ABC_Carb_Monos_II"/>
    <property type="match status" value="1"/>
</dbReference>
<evidence type="ECO:0000313" key="6">
    <source>
        <dbReference type="EMBL" id="TQL81574.1"/>
    </source>
</evidence>
<organism evidence="6 7">
    <name type="scientific">Microbacterium saperdae</name>
    <dbReference type="NCBI Taxonomy" id="69368"/>
    <lineage>
        <taxon>Bacteria</taxon>
        <taxon>Bacillati</taxon>
        <taxon>Actinomycetota</taxon>
        <taxon>Actinomycetes</taxon>
        <taxon>Micrococcales</taxon>
        <taxon>Microbacteriaceae</taxon>
        <taxon>Microbacterium</taxon>
    </lineage>
</organism>
<dbReference type="OrthoDB" id="7283113at2"/>
<dbReference type="Pfam" id="PF00005">
    <property type="entry name" value="ABC_tran"/>
    <property type="match status" value="2"/>
</dbReference>
<gene>
    <name evidence="6" type="ORF">FB560_3047</name>
</gene>
<dbReference type="GO" id="GO:0016887">
    <property type="term" value="F:ATP hydrolysis activity"/>
    <property type="evidence" value="ECO:0007669"/>
    <property type="project" value="InterPro"/>
</dbReference>
<evidence type="ECO:0000256" key="2">
    <source>
        <dbReference type="ARBA" id="ARBA00022737"/>
    </source>
</evidence>
<dbReference type="PROSITE" id="PS00211">
    <property type="entry name" value="ABC_TRANSPORTER_1"/>
    <property type="match status" value="1"/>
</dbReference>
<dbReference type="CDD" id="cd03216">
    <property type="entry name" value="ABC_Carb_Monos_I"/>
    <property type="match status" value="1"/>
</dbReference>
<dbReference type="PANTHER" id="PTHR43790:SF9">
    <property type="entry name" value="GALACTOFURANOSE TRANSPORTER ATP-BINDING PROTEIN YTFR"/>
    <property type="match status" value="1"/>
</dbReference>
<dbReference type="GO" id="GO:0005524">
    <property type="term" value="F:ATP binding"/>
    <property type="evidence" value="ECO:0007669"/>
    <property type="project" value="UniProtKB-KW"/>
</dbReference>